<dbReference type="EMBL" id="JBGBPQ010000028">
    <property type="protein sequence ID" value="KAL1496718.1"/>
    <property type="molecule type" value="Genomic_DNA"/>
</dbReference>
<reference evidence="1 2" key="1">
    <citation type="journal article" date="2024" name="Science">
        <title>Giant polyketide synthase enzymes in the biosynthesis of giant marine polyether toxins.</title>
        <authorList>
            <person name="Fallon T.R."/>
            <person name="Shende V.V."/>
            <person name="Wierzbicki I.H."/>
            <person name="Pendleton A.L."/>
            <person name="Watervoot N.F."/>
            <person name="Auber R.P."/>
            <person name="Gonzalez D.J."/>
            <person name="Wisecaver J.H."/>
            <person name="Moore B.S."/>
        </authorList>
    </citation>
    <scope>NUCLEOTIDE SEQUENCE [LARGE SCALE GENOMIC DNA]</scope>
    <source>
        <strain evidence="1 2">12B1</strain>
    </source>
</reference>
<evidence type="ECO:0000313" key="2">
    <source>
        <dbReference type="Proteomes" id="UP001515480"/>
    </source>
</evidence>
<keyword evidence="2" id="KW-1185">Reference proteome</keyword>
<accession>A0AB34IFZ6</accession>
<proteinExistence type="predicted"/>
<gene>
    <name evidence="1" type="ORF">AB1Y20_014311</name>
</gene>
<protein>
    <submittedName>
        <fullName evidence="1">Uncharacterized protein</fullName>
    </submittedName>
</protein>
<organism evidence="1 2">
    <name type="scientific">Prymnesium parvum</name>
    <name type="common">Toxic golden alga</name>
    <dbReference type="NCBI Taxonomy" id="97485"/>
    <lineage>
        <taxon>Eukaryota</taxon>
        <taxon>Haptista</taxon>
        <taxon>Haptophyta</taxon>
        <taxon>Prymnesiophyceae</taxon>
        <taxon>Prymnesiales</taxon>
        <taxon>Prymnesiaceae</taxon>
        <taxon>Prymnesium</taxon>
    </lineage>
</organism>
<dbReference type="AlphaFoldDB" id="A0AB34IFZ6"/>
<comment type="caution">
    <text evidence="1">The sequence shown here is derived from an EMBL/GenBank/DDBJ whole genome shotgun (WGS) entry which is preliminary data.</text>
</comment>
<dbReference type="Proteomes" id="UP001515480">
    <property type="component" value="Unassembled WGS sequence"/>
</dbReference>
<sequence length="242" mass="26334">MSRTIPFPSAAKACVSSTPVLPYFHSHEVIRGHKLVEFFGILPAARTTTCPPLRRPAHQSISARGMAVDVIYELPALSSTEARPAHETSEPEHERSSAPAEMIYELPAFSLHTRSSLNCLLCAKGAPLAKADLAACFAQLTRGAKRRLEFHDDVSSSEACDGNKQAKKGMGAKVDRVVRWSVTRASPLGPLRVRRHLLCLAEVLDGQTCGHHKGLAGDRRCRLPTDIETVLATPSTLEVLQQ</sequence>
<evidence type="ECO:0000313" key="1">
    <source>
        <dbReference type="EMBL" id="KAL1496718.1"/>
    </source>
</evidence>
<name>A0AB34IFZ6_PRYPA</name>